<name>A0A6L5Y9F8_9BACT</name>
<keyword evidence="1" id="KW-1133">Transmembrane helix</keyword>
<dbReference type="Proteomes" id="UP000473699">
    <property type="component" value="Unassembled WGS sequence"/>
</dbReference>
<dbReference type="InterPro" id="IPR010656">
    <property type="entry name" value="DctM"/>
</dbReference>
<comment type="caution">
    <text evidence="3">The sequence shown here is derived from an EMBL/GenBank/DDBJ whole genome shotgun (WGS) entry which is preliminary data.</text>
</comment>
<keyword evidence="1" id="KW-0812">Transmembrane</keyword>
<feature type="transmembrane region" description="Helical" evidence="1">
    <location>
        <begin position="407"/>
        <end position="427"/>
    </location>
</feature>
<protein>
    <submittedName>
        <fullName evidence="3">TRAP transporter large permease subunit</fullName>
    </submittedName>
</protein>
<feature type="transmembrane region" description="Helical" evidence="1">
    <location>
        <begin position="6"/>
        <end position="23"/>
    </location>
</feature>
<dbReference type="RefSeq" id="WP_120371562.1">
    <property type="nucleotide sequence ID" value="NZ_VUNH01000002.1"/>
</dbReference>
<gene>
    <name evidence="3" type="ORF">FYJ74_02365</name>
</gene>
<feature type="transmembrane region" description="Helical" evidence="1">
    <location>
        <begin position="360"/>
        <end position="387"/>
    </location>
</feature>
<accession>A0A6L5Y9F8</accession>
<dbReference type="AlphaFoldDB" id="A0A6L5Y9F8"/>
<evidence type="ECO:0000256" key="1">
    <source>
        <dbReference type="SAM" id="Phobius"/>
    </source>
</evidence>
<sequence length="428" mass="45726">MEWFWPEGFYTFLMIAVFAFGAFRWKLPIAVAMALAAIVGALAGGEGFPLRHFVEGQFGYLNTILVIATAMVFMKVILRIGLLDALSAWLIRRFRRFPALLSIGLMLIVMVPGMITGSSTASVLTTGALVAPVLRALGVDKVKTGAIISMAALLGMIAPPISIPAMIICAGVDIPYVGFALPLLVCTMPLAVVYALTMIYPAIRKGEDTQALEAHLRTMEREKLGFRLALPVIVLVALFVVEQALASVWPGLGMPLIFLVSAAAGFFAGVRWNFVDTVTEAIDDCLPVLGILMGVGMFIQIMTLIGVQGFIVVSTLSLPSWTLYLGIALIIPLFGAVSSFGASSVLGVPCLLAMLSKDSVVVAAALSLVAALGDLMPPTALAGIFAAQVVEEENYFKILKRCLWPSFILDVWGILIIVYSNDIAALLK</sequence>
<feature type="transmembrane region" description="Helical" evidence="1">
    <location>
        <begin position="323"/>
        <end position="348"/>
    </location>
</feature>
<dbReference type="Pfam" id="PF06808">
    <property type="entry name" value="DctM"/>
    <property type="match status" value="1"/>
</dbReference>
<keyword evidence="1" id="KW-0472">Membrane</keyword>
<feature type="transmembrane region" description="Helical" evidence="1">
    <location>
        <begin position="224"/>
        <end position="246"/>
    </location>
</feature>
<evidence type="ECO:0000313" key="3">
    <source>
        <dbReference type="EMBL" id="MST54896.1"/>
    </source>
</evidence>
<feature type="transmembrane region" description="Helical" evidence="1">
    <location>
        <begin position="252"/>
        <end position="274"/>
    </location>
</feature>
<feature type="transmembrane region" description="Helical" evidence="1">
    <location>
        <begin position="30"/>
        <end position="48"/>
    </location>
</feature>
<feature type="domain" description="TRAP C4-dicarboxylate transport system permease DctM subunit" evidence="2">
    <location>
        <begin position="19"/>
        <end position="418"/>
    </location>
</feature>
<keyword evidence="4" id="KW-1185">Reference proteome</keyword>
<feature type="transmembrane region" description="Helical" evidence="1">
    <location>
        <begin position="286"/>
        <end position="311"/>
    </location>
</feature>
<feature type="transmembrane region" description="Helical" evidence="1">
    <location>
        <begin position="121"/>
        <end position="138"/>
    </location>
</feature>
<feature type="transmembrane region" description="Helical" evidence="1">
    <location>
        <begin position="60"/>
        <end position="78"/>
    </location>
</feature>
<proteinExistence type="predicted"/>
<reference evidence="3 4" key="1">
    <citation type="submission" date="2019-08" db="EMBL/GenBank/DDBJ databases">
        <title>In-depth cultivation of the pig gut microbiome towards novel bacterial diversity and tailored functional studies.</title>
        <authorList>
            <person name="Wylensek D."/>
            <person name="Hitch T.C.A."/>
            <person name="Clavel T."/>
        </authorList>
    </citation>
    <scope>NUCLEOTIDE SEQUENCE [LARGE SCALE GENOMIC DNA]</scope>
    <source>
        <strain evidence="3 4">SM-530-WT-4B</strain>
    </source>
</reference>
<feature type="transmembrane region" description="Helical" evidence="1">
    <location>
        <begin position="99"/>
        <end position="115"/>
    </location>
</feature>
<organism evidence="3 4">
    <name type="scientific">Pyramidobacter porci</name>
    <dbReference type="NCBI Taxonomy" id="2605789"/>
    <lineage>
        <taxon>Bacteria</taxon>
        <taxon>Thermotogati</taxon>
        <taxon>Synergistota</taxon>
        <taxon>Synergistia</taxon>
        <taxon>Synergistales</taxon>
        <taxon>Dethiosulfovibrionaceae</taxon>
        <taxon>Pyramidobacter</taxon>
    </lineage>
</organism>
<evidence type="ECO:0000313" key="4">
    <source>
        <dbReference type="Proteomes" id="UP000473699"/>
    </source>
</evidence>
<dbReference type="EMBL" id="VUNH01000002">
    <property type="protein sequence ID" value="MST54896.1"/>
    <property type="molecule type" value="Genomic_DNA"/>
</dbReference>
<evidence type="ECO:0000259" key="2">
    <source>
        <dbReference type="Pfam" id="PF06808"/>
    </source>
</evidence>
<feature type="transmembrane region" description="Helical" evidence="1">
    <location>
        <begin position="145"/>
        <end position="167"/>
    </location>
</feature>
<feature type="transmembrane region" description="Helical" evidence="1">
    <location>
        <begin position="179"/>
        <end position="203"/>
    </location>
</feature>